<dbReference type="InterPro" id="IPR011152">
    <property type="entry name" value="Pesterase_MJ0912"/>
</dbReference>
<dbReference type="OrthoDB" id="9813918at2"/>
<proteinExistence type="inferred from homology"/>
<dbReference type="Pfam" id="PF12850">
    <property type="entry name" value="Metallophos_2"/>
    <property type="match status" value="1"/>
</dbReference>
<dbReference type="NCBIfam" id="TIGR00040">
    <property type="entry name" value="yfcE"/>
    <property type="match status" value="1"/>
</dbReference>
<evidence type="ECO:0000259" key="3">
    <source>
        <dbReference type="Pfam" id="PF12850"/>
    </source>
</evidence>
<feature type="domain" description="Calcineurin-like phosphoesterase" evidence="3">
    <location>
        <begin position="4"/>
        <end position="197"/>
    </location>
</feature>
<reference evidence="4 5" key="1">
    <citation type="submission" date="2018-06" db="EMBL/GenBank/DDBJ databases">
        <title>Genomic Encyclopedia of Archaeal and Bacterial Type Strains, Phase II (KMG-II): from individual species to whole genera.</title>
        <authorList>
            <person name="Goeker M."/>
        </authorList>
    </citation>
    <scope>NUCLEOTIDE SEQUENCE [LARGE SCALE GENOMIC DNA]</scope>
    <source>
        <strain evidence="4 5">KACC 16626</strain>
    </source>
</reference>
<evidence type="ECO:0000313" key="5">
    <source>
        <dbReference type="Proteomes" id="UP000247416"/>
    </source>
</evidence>
<comment type="similarity">
    <text evidence="1 2">Belongs to the metallophosphoesterase superfamily. YfcE family.</text>
</comment>
<dbReference type="GO" id="GO:0046872">
    <property type="term" value="F:metal ion binding"/>
    <property type="evidence" value="ECO:0007669"/>
    <property type="project" value="UniProtKB-KW"/>
</dbReference>
<evidence type="ECO:0000313" key="4">
    <source>
        <dbReference type="EMBL" id="PYF08420.1"/>
    </source>
</evidence>
<protein>
    <recommendedName>
        <fullName evidence="2">Phosphoesterase</fullName>
        <ecNumber evidence="2">3.1.4.-</ecNumber>
    </recommendedName>
</protein>
<organism evidence="4 5">
    <name type="scientific">Ureibacillus chungkukjangi</name>
    <dbReference type="NCBI Taxonomy" id="1202712"/>
    <lineage>
        <taxon>Bacteria</taxon>
        <taxon>Bacillati</taxon>
        <taxon>Bacillota</taxon>
        <taxon>Bacilli</taxon>
        <taxon>Bacillales</taxon>
        <taxon>Caryophanaceae</taxon>
        <taxon>Ureibacillus</taxon>
    </lineage>
</organism>
<dbReference type="GO" id="GO:0016791">
    <property type="term" value="F:phosphatase activity"/>
    <property type="evidence" value="ECO:0007669"/>
    <property type="project" value="TreeGrafter"/>
</dbReference>
<dbReference type="Gene3D" id="3.60.21.10">
    <property type="match status" value="1"/>
</dbReference>
<dbReference type="AlphaFoldDB" id="A0A318TWX2"/>
<dbReference type="PANTHER" id="PTHR42850:SF2">
    <property type="entry name" value="BLL5683 PROTEIN"/>
    <property type="match status" value="1"/>
</dbReference>
<dbReference type="EC" id="3.1.4.-" evidence="2"/>
<dbReference type="PIRSF" id="PIRSF000883">
    <property type="entry name" value="Pesterase_MJ0912"/>
    <property type="match status" value="1"/>
</dbReference>
<dbReference type="EMBL" id="QJTJ01000002">
    <property type="protein sequence ID" value="PYF08420.1"/>
    <property type="molecule type" value="Genomic_DNA"/>
</dbReference>
<dbReference type="InterPro" id="IPR029052">
    <property type="entry name" value="Metallo-depent_PP-like"/>
</dbReference>
<dbReference type="CDD" id="cd00838">
    <property type="entry name" value="MPP_superfamily"/>
    <property type="match status" value="1"/>
</dbReference>
<dbReference type="Proteomes" id="UP000247416">
    <property type="component" value="Unassembled WGS sequence"/>
</dbReference>
<name>A0A318TWX2_9BACL</name>
<sequence>MRDKIAIITDIHGNSSALKAVLDHIDQDTDIKHIYCLGDLIAIGHETNEVLEMLFSRKDISFVKGNHDEDILNILAGHKSTGFQNKIEHHDWIASRIEREFLPALASIPMTRYETINGKNFLFVHYHLNVEEKFLPIDERPTALELDTLYGDSNIDVVCFGHHHIVHHFKSKKRLYINPGSLGCNHSPLAPYATLKVGNSGQIDVSFIEVPYDNKEFLLAYEQLNVPAKDFILKVFHGNQHFR</sequence>
<dbReference type="PANTHER" id="PTHR42850">
    <property type="entry name" value="METALLOPHOSPHOESTERASE"/>
    <property type="match status" value="1"/>
</dbReference>
<keyword evidence="2" id="KW-0479">Metal-binding</keyword>
<comment type="caution">
    <text evidence="4">The sequence shown here is derived from an EMBL/GenBank/DDBJ whole genome shotgun (WGS) entry which is preliminary data.</text>
</comment>
<accession>A0A318TWX2</accession>
<dbReference type="InterPro" id="IPR000979">
    <property type="entry name" value="Phosphodiesterase_MJ0936/Vps29"/>
</dbReference>
<dbReference type="GO" id="GO:0005737">
    <property type="term" value="C:cytoplasm"/>
    <property type="evidence" value="ECO:0007669"/>
    <property type="project" value="TreeGrafter"/>
</dbReference>
<comment type="cofactor">
    <cofactor evidence="2">
        <name>a divalent metal cation</name>
        <dbReference type="ChEBI" id="CHEBI:60240"/>
    </cofactor>
</comment>
<dbReference type="RefSeq" id="WP_107931778.1">
    <property type="nucleotide sequence ID" value="NZ_PYWJ01000001.1"/>
</dbReference>
<dbReference type="InterPro" id="IPR050126">
    <property type="entry name" value="Ap4A_hydrolase"/>
</dbReference>
<gene>
    <name evidence="4" type="ORF">BJ095_102186</name>
</gene>
<evidence type="ECO:0000256" key="1">
    <source>
        <dbReference type="ARBA" id="ARBA00008950"/>
    </source>
</evidence>
<dbReference type="SUPFAM" id="SSF56300">
    <property type="entry name" value="Metallo-dependent phosphatases"/>
    <property type="match status" value="1"/>
</dbReference>
<dbReference type="InterPro" id="IPR024654">
    <property type="entry name" value="Calcineurin-like_PHP_lpxH"/>
</dbReference>
<evidence type="ECO:0000256" key="2">
    <source>
        <dbReference type="RuleBase" id="RU362039"/>
    </source>
</evidence>
<keyword evidence="5" id="KW-1185">Reference proteome</keyword>